<dbReference type="SUPFAM" id="SSF54403">
    <property type="entry name" value="Cystatin/monellin"/>
    <property type="match status" value="1"/>
</dbReference>
<evidence type="ECO:0000313" key="6">
    <source>
        <dbReference type="Proteomes" id="UP001279734"/>
    </source>
</evidence>
<dbReference type="PANTHER" id="PTHR47364:SF2">
    <property type="entry name" value="CYSTEINE PROTEINASE INHIBITOR 5"/>
    <property type="match status" value="1"/>
</dbReference>
<protein>
    <recommendedName>
        <fullName evidence="4">Cystatin domain-containing protein</fullName>
    </recommendedName>
</protein>
<dbReference type="InterPro" id="IPR018073">
    <property type="entry name" value="Prot_inh_cystat_CS"/>
</dbReference>
<dbReference type="InterPro" id="IPR046350">
    <property type="entry name" value="Cystatin_sf"/>
</dbReference>
<evidence type="ECO:0000313" key="5">
    <source>
        <dbReference type="EMBL" id="GMH26862.1"/>
    </source>
</evidence>
<dbReference type="EMBL" id="BSYO01000032">
    <property type="protein sequence ID" value="GMH26862.1"/>
    <property type="molecule type" value="Genomic_DNA"/>
</dbReference>
<gene>
    <name evidence="5" type="ORF">Nepgr_028705</name>
</gene>
<keyword evidence="2" id="KW-0789">Thiol protease inhibitor</keyword>
<keyword evidence="6" id="KW-1185">Reference proteome</keyword>
<dbReference type="AlphaFoldDB" id="A0AAD3Y2C6"/>
<feature type="chain" id="PRO_5042193935" description="Cystatin domain-containing protein" evidence="3">
    <location>
        <begin position="21"/>
        <end position="121"/>
    </location>
</feature>
<reference evidence="5" key="1">
    <citation type="submission" date="2023-05" db="EMBL/GenBank/DDBJ databases">
        <title>Nepenthes gracilis genome sequencing.</title>
        <authorList>
            <person name="Fukushima K."/>
        </authorList>
    </citation>
    <scope>NUCLEOTIDE SEQUENCE</scope>
    <source>
        <strain evidence="5">SING2019-196</strain>
    </source>
</reference>
<dbReference type="InterPro" id="IPR000010">
    <property type="entry name" value="Cystatin_dom"/>
</dbReference>
<dbReference type="PANTHER" id="PTHR47364">
    <property type="entry name" value="CYSTEINE PROTEINASE INHIBITOR 5"/>
    <property type="match status" value="1"/>
</dbReference>
<evidence type="ECO:0000256" key="1">
    <source>
        <dbReference type="ARBA" id="ARBA00022690"/>
    </source>
</evidence>
<evidence type="ECO:0000259" key="4">
    <source>
        <dbReference type="SMART" id="SM00043"/>
    </source>
</evidence>
<evidence type="ECO:0000256" key="2">
    <source>
        <dbReference type="ARBA" id="ARBA00022704"/>
    </source>
</evidence>
<organism evidence="5 6">
    <name type="scientific">Nepenthes gracilis</name>
    <name type="common">Slender pitcher plant</name>
    <dbReference type="NCBI Taxonomy" id="150966"/>
    <lineage>
        <taxon>Eukaryota</taxon>
        <taxon>Viridiplantae</taxon>
        <taxon>Streptophyta</taxon>
        <taxon>Embryophyta</taxon>
        <taxon>Tracheophyta</taxon>
        <taxon>Spermatophyta</taxon>
        <taxon>Magnoliopsida</taxon>
        <taxon>eudicotyledons</taxon>
        <taxon>Gunneridae</taxon>
        <taxon>Pentapetalae</taxon>
        <taxon>Caryophyllales</taxon>
        <taxon>Nepenthaceae</taxon>
        <taxon>Nepenthes</taxon>
    </lineage>
</organism>
<keyword evidence="3" id="KW-0732">Signal</keyword>
<feature type="signal peptide" evidence="3">
    <location>
        <begin position="1"/>
        <end position="20"/>
    </location>
</feature>
<dbReference type="Proteomes" id="UP001279734">
    <property type="component" value="Unassembled WGS sequence"/>
</dbReference>
<dbReference type="PROSITE" id="PS00287">
    <property type="entry name" value="CYSTATIN"/>
    <property type="match status" value="1"/>
</dbReference>
<dbReference type="GO" id="GO:0004869">
    <property type="term" value="F:cysteine-type endopeptidase inhibitor activity"/>
    <property type="evidence" value="ECO:0007669"/>
    <property type="project" value="UniProtKB-KW"/>
</dbReference>
<dbReference type="Gene3D" id="3.10.450.10">
    <property type="match status" value="1"/>
</dbReference>
<keyword evidence="1" id="KW-0646">Protease inhibitor</keyword>
<accession>A0AAD3Y2C6</accession>
<dbReference type="SMART" id="SM00043">
    <property type="entry name" value="CY"/>
    <property type="match status" value="1"/>
</dbReference>
<proteinExistence type="predicted"/>
<name>A0AAD3Y2C6_NEPGR</name>
<dbReference type="Pfam" id="PF16845">
    <property type="entry name" value="SQAPI"/>
    <property type="match status" value="1"/>
</dbReference>
<sequence length="121" mass="13575">MQRECLFLFLSLLAVSFVDADVSAPVDSRQDALVGSYRPIRNLKDPHIIEIAEFAVSEHNKQAAAKLVFVKVVKGESQVVAGVNFRLVIEAKDGDALEDYEAVVYERPWEKYKSLTSFKKA</sequence>
<dbReference type="CDD" id="cd00042">
    <property type="entry name" value="CY"/>
    <property type="match status" value="1"/>
</dbReference>
<evidence type="ECO:0000256" key="3">
    <source>
        <dbReference type="SAM" id="SignalP"/>
    </source>
</evidence>
<feature type="domain" description="Cystatin" evidence="4">
    <location>
        <begin position="32"/>
        <end position="121"/>
    </location>
</feature>
<comment type="caution">
    <text evidence="5">The sequence shown here is derived from an EMBL/GenBank/DDBJ whole genome shotgun (WGS) entry which is preliminary data.</text>
</comment>